<feature type="non-terminal residue" evidence="2">
    <location>
        <position position="92"/>
    </location>
</feature>
<dbReference type="Proteomes" id="UP001266305">
    <property type="component" value="Unassembled WGS sequence"/>
</dbReference>
<feature type="region of interest" description="Disordered" evidence="1">
    <location>
        <begin position="56"/>
        <end position="75"/>
    </location>
</feature>
<dbReference type="EMBL" id="JASSZA010000006">
    <property type="protein sequence ID" value="KAK2108353.1"/>
    <property type="molecule type" value="Genomic_DNA"/>
</dbReference>
<evidence type="ECO:0000313" key="2">
    <source>
        <dbReference type="EMBL" id="KAK2108353.1"/>
    </source>
</evidence>
<proteinExistence type="predicted"/>
<feature type="region of interest" description="Disordered" evidence="1">
    <location>
        <begin position="1"/>
        <end position="38"/>
    </location>
</feature>
<reference evidence="2 3" key="1">
    <citation type="submission" date="2023-05" db="EMBL/GenBank/DDBJ databases">
        <title>B98-5 Cell Line De Novo Hybrid Assembly: An Optical Mapping Approach.</title>
        <authorList>
            <person name="Kananen K."/>
            <person name="Auerbach J.A."/>
            <person name="Kautto E."/>
            <person name="Blachly J.S."/>
        </authorList>
    </citation>
    <scope>NUCLEOTIDE SEQUENCE [LARGE SCALE GENOMIC DNA]</scope>
    <source>
        <strain evidence="2">B95-8</strain>
        <tissue evidence="2">Cell line</tissue>
    </source>
</reference>
<name>A0ABQ9VI97_SAGOE</name>
<evidence type="ECO:0000313" key="3">
    <source>
        <dbReference type="Proteomes" id="UP001266305"/>
    </source>
</evidence>
<feature type="compositionally biased region" description="Low complexity" evidence="1">
    <location>
        <begin position="1"/>
        <end position="21"/>
    </location>
</feature>
<keyword evidence="3" id="KW-1185">Reference proteome</keyword>
<sequence>RAAPQRELAAAAAGALSAAPRGPRPFLPPPPPARLAPPSHRLLCVAAGPSVPAPGLRDAPSLPATSRMLAPPPGVLVVGLRPERAGETRRPR</sequence>
<feature type="non-terminal residue" evidence="2">
    <location>
        <position position="1"/>
    </location>
</feature>
<comment type="caution">
    <text evidence="2">The sequence shown here is derived from an EMBL/GenBank/DDBJ whole genome shotgun (WGS) entry which is preliminary data.</text>
</comment>
<feature type="compositionally biased region" description="Pro residues" evidence="1">
    <location>
        <begin position="22"/>
        <end position="35"/>
    </location>
</feature>
<organism evidence="2 3">
    <name type="scientific">Saguinus oedipus</name>
    <name type="common">Cotton-top tamarin</name>
    <name type="synonym">Oedipomidas oedipus</name>
    <dbReference type="NCBI Taxonomy" id="9490"/>
    <lineage>
        <taxon>Eukaryota</taxon>
        <taxon>Metazoa</taxon>
        <taxon>Chordata</taxon>
        <taxon>Craniata</taxon>
        <taxon>Vertebrata</taxon>
        <taxon>Euteleostomi</taxon>
        <taxon>Mammalia</taxon>
        <taxon>Eutheria</taxon>
        <taxon>Euarchontoglires</taxon>
        <taxon>Primates</taxon>
        <taxon>Haplorrhini</taxon>
        <taxon>Platyrrhini</taxon>
        <taxon>Cebidae</taxon>
        <taxon>Callitrichinae</taxon>
        <taxon>Saguinus</taxon>
    </lineage>
</organism>
<evidence type="ECO:0000256" key="1">
    <source>
        <dbReference type="SAM" id="MobiDB-lite"/>
    </source>
</evidence>
<protein>
    <recommendedName>
        <fullName evidence="4">Dopamine receptor D4</fullName>
    </recommendedName>
</protein>
<gene>
    <name evidence="2" type="ORF">P7K49_013518</name>
</gene>
<evidence type="ECO:0008006" key="4">
    <source>
        <dbReference type="Google" id="ProtNLM"/>
    </source>
</evidence>
<accession>A0ABQ9VI97</accession>